<accession>A0ABY0JMX7</accession>
<organism evidence="1 2">
    <name type="scientific">Citrobacter europaeus</name>
    <dbReference type="NCBI Taxonomy" id="1914243"/>
    <lineage>
        <taxon>Bacteria</taxon>
        <taxon>Pseudomonadati</taxon>
        <taxon>Pseudomonadota</taxon>
        <taxon>Gammaproteobacteria</taxon>
        <taxon>Enterobacterales</taxon>
        <taxon>Enterobacteriaceae</taxon>
        <taxon>Citrobacter</taxon>
    </lineage>
</organism>
<evidence type="ECO:0000313" key="1">
    <source>
        <dbReference type="EMBL" id="SBW24588.1"/>
    </source>
</evidence>
<comment type="caution">
    <text evidence="1">The sequence shown here is derived from an EMBL/GenBank/DDBJ whole genome shotgun (WGS) entry which is preliminary data.</text>
</comment>
<keyword evidence="2" id="KW-1185">Reference proteome</keyword>
<dbReference type="EMBL" id="FLUX01000019">
    <property type="protein sequence ID" value="SBW24588.1"/>
    <property type="molecule type" value="Genomic_DNA"/>
</dbReference>
<sequence length="38" mass="4330">MAEESSAFFLINRGLHNSPETYVVVRINTAMYASQLRI</sequence>
<reference evidence="1 2" key="1">
    <citation type="submission" date="2016-04" db="EMBL/GenBank/DDBJ databases">
        <authorList>
            <person name="Mornico D."/>
        </authorList>
    </citation>
    <scope>NUCLEOTIDE SEQUENCE [LARGE SCALE GENOMIC DNA]</scope>
    <source>
        <strain evidence="1 2">A121</strain>
    </source>
</reference>
<evidence type="ECO:0000313" key="2">
    <source>
        <dbReference type="Proteomes" id="UP000195338"/>
    </source>
</evidence>
<gene>
    <name evidence="1" type="ORF">BN4901_1843</name>
</gene>
<dbReference type="Proteomes" id="UP000195338">
    <property type="component" value="Unassembled WGS sequence"/>
</dbReference>
<protein>
    <submittedName>
        <fullName evidence="1">Uncharacterized protein</fullName>
    </submittedName>
</protein>
<proteinExistence type="predicted"/>
<name>A0ABY0JMX7_9ENTR</name>